<keyword evidence="1" id="KW-0472">Membrane</keyword>
<evidence type="ECO:0000313" key="4">
    <source>
        <dbReference type="Proteomes" id="UP000037425"/>
    </source>
</evidence>
<name>A0A0L8C6E3_ENSAD</name>
<feature type="transmembrane region" description="Helical" evidence="1">
    <location>
        <begin position="43"/>
        <end position="64"/>
    </location>
</feature>
<dbReference type="Pfam" id="PF09925">
    <property type="entry name" value="DUF2157"/>
    <property type="match status" value="1"/>
</dbReference>
<dbReference type="PATRIC" id="fig|106592.7.peg.678"/>
<dbReference type="Proteomes" id="UP000037425">
    <property type="component" value="Unassembled WGS sequence"/>
</dbReference>
<dbReference type="EMBL" id="LGAP01000001">
    <property type="protein sequence ID" value="KOF22537.1"/>
    <property type="molecule type" value="Genomic_DNA"/>
</dbReference>
<feature type="transmembrane region" description="Helical" evidence="1">
    <location>
        <begin position="224"/>
        <end position="242"/>
    </location>
</feature>
<keyword evidence="1" id="KW-1133">Transmembrane helix</keyword>
<keyword evidence="1" id="KW-0812">Transmembrane</keyword>
<feature type="transmembrane region" description="Helical" evidence="1">
    <location>
        <begin position="307"/>
        <end position="325"/>
    </location>
</feature>
<feature type="domain" description="DUF2157" evidence="2">
    <location>
        <begin position="12"/>
        <end position="150"/>
    </location>
</feature>
<evidence type="ECO:0000313" key="3">
    <source>
        <dbReference type="EMBL" id="KOF22537.1"/>
    </source>
</evidence>
<sequence length="369" mass="38694">MYRGRLERDFKHWVGMGLLPEASARQMLAEYDGRESTFRAGRVLLVLAALLLSASILLLVAANWEALPRLARLIGIVGLIWGFHLAGALLLRRGNGGLAAAALVLATMSFGAGIALVGQMYHLSGEAADAILLWIAGACVTALAFRSAAATTVCGGLAWAYFLTLLSEGDLGDIVQWQTWLVPALAVVVVVLVRVTDAGRARHLAYLLVMAWLVWLYIENPSLAFAGALAGGGIIAFLAAAVPGSPLRPMALEAGSAPAFYSFALALIGFAVLQFEADGLTGQVAAGAAVLIVALLGIALAGAQNGAVRYLGYAAFAGELLYLAFETLGSMLGTSGFFLISGLLVAAIAWLVIRIEGRLMRTRRKEVSP</sequence>
<feature type="transmembrane region" description="Helical" evidence="1">
    <location>
        <begin position="337"/>
        <end position="355"/>
    </location>
</feature>
<evidence type="ECO:0000259" key="2">
    <source>
        <dbReference type="Pfam" id="PF09925"/>
    </source>
</evidence>
<protein>
    <submittedName>
        <fullName evidence="3">Membrane protein</fullName>
    </submittedName>
</protein>
<evidence type="ECO:0000256" key="1">
    <source>
        <dbReference type="SAM" id="Phobius"/>
    </source>
</evidence>
<dbReference type="OrthoDB" id="7353197at2"/>
<gene>
    <name evidence="3" type="ORF">AC244_03155</name>
</gene>
<feature type="transmembrane region" description="Helical" evidence="1">
    <location>
        <begin position="98"/>
        <end position="121"/>
    </location>
</feature>
<feature type="transmembrane region" description="Helical" evidence="1">
    <location>
        <begin position="203"/>
        <end position="218"/>
    </location>
</feature>
<proteinExistence type="predicted"/>
<accession>A0A0L8C6E3</accession>
<feature type="transmembrane region" description="Helical" evidence="1">
    <location>
        <begin position="280"/>
        <end position="300"/>
    </location>
</feature>
<dbReference type="RefSeq" id="WP_053247338.1">
    <property type="nucleotide sequence ID" value="NZ_LGAP01000001.1"/>
</dbReference>
<dbReference type="AlphaFoldDB" id="A0A0L8C6E3"/>
<feature type="transmembrane region" description="Helical" evidence="1">
    <location>
        <begin position="70"/>
        <end position="91"/>
    </location>
</feature>
<comment type="caution">
    <text evidence="3">The sequence shown here is derived from an EMBL/GenBank/DDBJ whole genome shotgun (WGS) entry which is preliminary data.</text>
</comment>
<feature type="transmembrane region" description="Helical" evidence="1">
    <location>
        <begin position="254"/>
        <end position="274"/>
    </location>
</feature>
<dbReference type="InterPro" id="IPR018677">
    <property type="entry name" value="DUF2157"/>
</dbReference>
<feature type="transmembrane region" description="Helical" evidence="1">
    <location>
        <begin position="127"/>
        <end position="145"/>
    </location>
</feature>
<reference evidence="4" key="1">
    <citation type="submission" date="2015-07" db="EMBL/GenBank/DDBJ databases">
        <title>Whole genome sequence of an Ensifer adhaerens strain isolated from a cave pool in the Wind Cave National Park.</title>
        <authorList>
            <person name="Eng W.W.H."/>
            <person name="Gan H.M."/>
            <person name="Barton H.A."/>
            <person name="Savka M.A."/>
        </authorList>
    </citation>
    <scope>NUCLEOTIDE SEQUENCE [LARGE SCALE GENOMIC DNA]</scope>
    <source>
        <strain evidence="4">SD006</strain>
    </source>
</reference>
<organism evidence="3 4">
    <name type="scientific">Ensifer adhaerens</name>
    <name type="common">Sinorhizobium morelense</name>
    <dbReference type="NCBI Taxonomy" id="106592"/>
    <lineage>
        <taxon>Bacteria</taxon>
        <taxon>Pseudomonadati</taxon>
        <taxon>Pseudomonadota</taxon>
        <taxon>Alphaproteobacteria</taxon>
        <taxon>Hyphomicrobiales</taxon>
        <taxon>Rhizobiaceae</taxon>
        <taxon>Sinorhizobium/Ensifer group</taxon>
        <taxon>Ensifer</taxon>
    </lineage>
</organism>
<feature type="transmembrane region" description="Helical" evidence="1">
    <location>
        <begin position="179"/>
        <end position="196"/>
    </location>
</feature>